<dbReference type="PANTHER" id="PTHR13847">
    <property type="entry name" value="SARCOSINE DEHYDROGENASE-RELATED"/>
    <property type="match status" value="1"/>
</dbReference>
<dbReference type="GO" id="GO:0005737">
    <property type="term" value="C:cytoplasm"/>
    <property type="evidence" value="ECO:0007669"/>
    <property type="project" value="TreeGrafter"/>
</dbReference>
<dbReference type="RefSeq" id="WP_198507026.1">
    <property type="nucleotide sequence ID" value="NZ_CP018799.1"/>
</dbReference>
<sequence length="373" mass="40329">MMAKADVIIIGGGLQGLSTALHLGRRGIKAIVLEKESPGRHASGVNAGGLRQLNRHMAEIPLTVAAAEIWRNIRELVDDDCDVVLNGQVRIAETDATLQKLQSRVDALKARGYEHEQIIDSETLYRLVPRLVGGCVGALYNPDDGSARPFHAATAFRHKAITLGADIHSGVEVLGIEEISDGWKVATNQGMFCAANVVNCAGAWANRFAAMLGESVPLTPKAPTLMVTERLPPFLDLTVGAEGYQLSFKQMQNGTVIIGGAHLAKLDFEREQSVIDFATLKTSAQTVTRFFPHMAQVRIVRTWAGIEGFMPDNIPVIGASSKAAGIFHAFGFSAHGFQLSPIVGRILSELILDGKTDLPIEPFDIRRFNESES</sequence>
<protein>
    <submittedName>
        <fullName evidence="3">Sarcosine oxidase subunit beta</fullName>
        <ecNumber evidence="3">1.5.3.1</ecNumber>
    </submittedName>
</protein>
<dbReference type="SUPFAM" id="SSF51905">
    <property type="entry name" value="FAD/NAD(P)-binding domain"/>
    <property type="match status" value="1"/>
</dbReference>
<dbReference type="Proteomes" id="UP000231701">
    <property type="component" value="Chromosome"/>
</dbReference>
<dbReference type="GO" id="GO:0008115">
    <property type="term" value="F:sarcosine oxidase activity"/>
    <property type="evidence" value="ECO:0007669"/>
    <property type="project" value="UniProtKB-EC"/>
</dbReference>
<dbReference type="KEGG" id="maes:Ga0123461_1487"/>
<dbReference type="EMBL" id="CP018799">
    <property type="protein sequence ID" value="ATX79901.1"/>
    <property type="molecule type" value="Genomic_DNA"/>
</dbReference>
<dbReference type="AlphaFoldDB" id="A0A2K8L237"/>
<reference evidence="3 4" key="1">
    <citation type="submission" date="2016-12" db="EMBL/GenBank/DDBJ databases">
        <title>Isolation and genomic insights into novel planktonic Zetaproteobacteria from stratified waters of the Chesapeake Bay.</title>
        <authorList>
            <person name="McAllister S.M."/>
            <person name="Kato S."/>
            <person name="Chan C.S."/>
            <person name="Chiu B.K."/>
            <person name="Field E.K."/>
        </authorList>
    </citation>
    <scope>NUCLEOTIDE SEQUENCE [LARGE SCALE GENOMIC DNA]</scope>
    <source>
        <strain evidence="3 4">CP-5</strain>
    </source>
</reference>
<feature type="domain" description="FAD dependent oxidoreductase" evidence="2">
    <location>
        <begin position="6"/>
        <end position="350"/>
    </location>
</feature>
<evidence type="ECO:0000259" key="2">
    <source>
        <dbReference type="Pfam" id="PF01266"/>
    </source>
</evidence>
<dbReference type="Gene3D" id="3.50.50.60">
    <property type="entry name" value="FAD/NAD(P)-binding domain"/>
    <property type="match status" value="1"/>
</dbReference>
<proteinExistence type="predicted"/>
<dbReference type="EC" id="1.5.3.1" evidence="3"/>
<evidence type="ECO:0000313" key="4">
    <source>
        <dbReference type="Proteomes" id="UP000231701"/>
    </source>
</evidence>
<evidence type="ECO:0000313" key="3">
    <source>
        <dbReference type="EMBL" id="ATX79901.1"/>
    </source>
</evidence>
<name>A0A2K8L237_MARES</name>
<evidence type="ECO:0000256" key="1">
    <source>
        <dbReference type="ARBA" id="ARBA00023002"/>
    </source>
</evidence>
<dbReference type="InterPro" id="IPR036188">
    <property type="entry name" value="FAD/NAD-bd_sf"/>
</dbReference>
<dbReference type="InterPro" id="IPR006076">
    <property type="entry name" value="FAD-dep_OxRdtase"/>
</dbReference>
<accession>A0A2K8L237</accession>
<dbReference type="Pfam" id="PF01266">
    <property type="entry name" value="DAO"/>
    <property type="match status" value="1"/>
</dbReference>
<gene>
    <name evidence="3" type="ORF">Ga0123461_1487</name>
</gene>
<keyword evidence="4" id="KW-1185">Reference proteome</keyword>
<organism evidence="3 4">
    <name type="scientific">Mariprofundus aestuarium</name>
    <dbReference type="NCBI Taxonomy" id="1921086"/>
    <lineage>
        <taxon>Bacteria</taxon>
        <taxon>Pseudomonadati</taxon>
        <taxon>Pseudomonadota</taxon>
        <taxon>Candidatius Mariprofundia</taxon>
        <taxon>Mariprofundales</taxon>
        <taxon>Mariprofundaceae</taxon>
        <taxon>Mariprofundus</taxon>
    </lineage>
</organism>
<keyword evidence="1 3" id="KW-0560">Oxidoreductase</keyword>
<dbReference type="Gene3D" id="3.30.9.10">
    <property type="entry name" value="D-Amino Acid Oxidase, subunit A, domain 2"/>
    <property type="match status" value="1"/>
</dbReference>